<evidence type="ECO:0000256" key="7">
    <source>
        <dbReference type="ARBA" id="ARBA00023303"/>
    </source>
</evidence>
<feature type="domain" description="TRPM-like" evidence="9">
    <location>
        <begin position="248"/>
        <end position="379"/>
    </location>
</feature>
<keyword evidence="11" id="KW-1185">Reference proteome</keyword>
<dbReference type="InterPro" id="IPR041491">
    <property type="entry name" value="TRPM_SLOG"/>
</dbReference>
<keyword evidence="3" id="KW-0812">Transmembrane</keyword>
<evidence type="ECO:0000313" key="10">
    <source>
        <dbReference type="EMBL" id="KAK2153337.1"/>
    </source>
</evidence>
<keyword evidence="5" id="KW-0406">Ion transport</keyword>
<dbReference type="InterPro" id="IPR050927">
    <property type="entry name" value="TRPM"/>
</dbReference>
<name>A0AAD9N157_9ANNE</name>
<dbReference type="GO" id="GO:0005886">
    <property type="term" value="C:plasma membrane"/>
    <property type="evidence" value="ECO:0007669"/>
    <property type="project" value="TreeGrafter"/>
</dbReference>
<dbReference type="Proteomes" id="UP001208570">
    <property type="component" value="Unassembled WGS sequence"/>
</dbReference>
<evidence type="ECO:0000256" key="4">
    <source>
        <dbReference type="ARBA" id="ARBA00022989"/>
    </source>
</evidence>
<dbReference type="InterPro" id="IPR057366">
    <property type="entry name" value="TRPM-like"/>
</dbReference>
<dbReference type="GO" id="GO:0030001">
    <property type="term" value="P:metal ion transport"/>
    <property type="evidence" value="ECO:0007669"/>
    <property type="project" value="TreeGrafter"/>
</dbReference>
<keyword evidence="6" id="KW-0472">Membrane</keyword>
<dbReference type="Pfam" id="PF25508">
    <property type="entry name" value="TRPM2"/>
    <property type="match status" value="1"/>
</dbReference>
<evidence type="ECO:0000256" key="2">
    <source>
        <dbReference type="ARBA" id="ARBA00022448"/>
    </source>
</evidence>
<organism evidence="10 11">
    <name type="scientific">Paralvinella palmiformis</name>
    <dbReference type="NCBI Taxonomy" id="53620"/>
    <lineage>
        <taxon>Eukaryota</taxon>
        <taxon>Metazoa</taxon>
        <taxon>Spiralia</taxon>
        <taxon>Lophotrochozoa</taxon>
        <taxon>Annelida</taxon>
        <taxon>Polychaeta</taxon>
        <taxon>Sedentaria</taxon>
        <taxon>Canalipalpata</taxon>
        <taxon>Terebellida</taxon>
        <taxon>Terebelliformia</taxon>
        <taxon>Alvinellidae</taxon>
        <taxon>Paralvinella</taxon>
    </lineage>
</organism>
<dbReference type="PANTHER" id="PTHR13800:SF1">
    <property type="entry name" value="TRANSIENT RECEPTOR POTENTIAL CATION CHANNEL TRPM"/>
    <property type="match status" value="1"/>
</dbReference>
<proteinExistence type="predicted"/>
<dbReference type="EMBL" id="JAODUP010000300">
    <property type="protein sequence ID" value="KAK2153337.1"/>
    <property type="molecule type" value="Genomic_DNA"/>
</dbReference>
<dbReference type="GO" id="GO:0005261">
    <property type="term" value="F:monoatomic cation channel activity"/>
    <property type="evidence" value="ECO:0007669"/>
    <property type="project" value="TreeGrafter"/>
</dbReference>
<accession>A0AAD9N157</accession>
<dbReference type="PANTHER" id="PTHR13800">
    <property type="entry name" value="TRANSIENT RECEPTOR POTENTIAL CATION CHANNEL, SUBFAMILY M, MEMBER 6"/>
    <property type="match status" value="1"/>
</dbReference>
<evidence type="ECO:0000256" key="3">
    <source>
        <dbReference type="ARBA" id="ARBA00022692"/>
    </source>
</evidence>
<dbReference type="AlphaFoldDB" id="A0AAD9N157"/>
<comment type="subcellular location">
    <subcellularLocation>
        <location evidence="1">Membrane</location>
        <topology evidence="1">Multi-pass membrane protein</topology>
    </subcellularLocation>
</comment>
<gene>
    <name evidence="10" type="ORF">LSH36_300g03007</name>
</gene>
<dbReference type="Pfam" id="PF18139">
    <property type="entry name" value="LSDAT_euk"/>
    <property type="match status" value="1"/>
</dbReference>
<evidence type="ECO:0000259" key="9">
    <source>
        <dbReference type="Pfam" id="PF25508"/>
    </source>
</evidence>
<evidence type="ECO:0000313" key="11">
    <source>
        <dbReference type="Proteomes" id="UP001208570"/>
    </source>
</evidence>
<reference evidence="10" key="1">
    <citation type="journal article" date="2023" name="Mol. Biol. Evol.">
        <title>Third-Generation Sequencing Reveals the Adaptive Role of the Epigenome in Three Deep-Sea Polychaetes.</title>
        <authorList>
            <person name="Perez M."/>
            <person name="Aroh O."/>
            <person name="Sun Y."/>
            <person name="Lan Y."/>
            <person name="Juniper S.K."/>
            <person name="Young C.R."/>
            <person name="Angers B."/>
            <person name="Qian P.Y."/>
        </authorList>
    </citation>
    <scope>NUCLEOTIDE SEQUENCE</scope>
    <source>
        <strain evidence="10">P08H-3</strain>
    </source>
</reference>
<evidence type="ECO:0000256" key="1">
    <source>
        <dbReference type="ARBA" id="ARBA00004141"/>
    </source>
</evidence>
<feature type="domain" description="TRPM SLOG" evidence="8">
    <location>
        <begin position="1"/>
        <end position="194"/>
    </location>
</feature>
<evidence type="ECO:0000259" key="8">
    <source>
        <dbReference type="Pfam" id="PF18139"/>
    </source>
</evidence>
<comment type="caution">
    <text evidence="10">The sequence shown here is derived from an EMBL/GenBank/DDBJ whole genome shotgun (WGS) entry which is preliminary data.</text>
</comment>
<protein>
    <recommendedName>
        <fullName evidence="12">TRPM SLOG domain-containing protein</fullName>
    </recommendedName>
</protein>
<keyword evidence="7" id="KW-0407">Ion channel</keyword>
<keyword evidence="4" id="KW-1133">Transmembrane helix</keyword>
<sequence>MRHVGDALGDTLLQSRNNIVTIGIAPWGVIHNRTELIGQDTITPYHAVASPKSQNVVLNSNHSYFLLVDNGTIRKFGCEVALRKKLEKLISQQKIITRGSSKSYNTPVVCLVLEGGANTIRTVLECVTDNPPVPVVVCDGSGRAADLIAFTHKYAQDDGTMQEMLRDQLIMTIEKTFTYTREQAEKVFIELMLCVKKQELITVFRMGEDNQDIDLAILTALLKSQNASAPDQLSLALTWNRPDIARTQIFKYGQEWPEGSLDQAMMDALIYDRVDFIKLLLENGVSMRKWLTMGRLEELYNIGLKSGPQKSSVAVYVASNQKQDRASTLRFLIREGKKHIPINYWYTLQDIGMVIEKLMGGAFRAFYCRRHFKTKYNTLMRKDSNVAARLLVVFHVGYFIRPEYPADLSQPSIVEDVDLYHVPFNHSPAL</sequence>
<evidence type="ECO:0008006" key="12">
    <source>
        <dbReference type="Google" id="ProtNLM"/>
    </source>
</evidence>
<keyword evidence="2" id="KW-0813">Transport</keyword>
<evidence type="ECO:0000256" key="6">
    <source>
        <dbReference type="ARBA" id="ARBA00023136"/>
    </source>
</evidence>
<evidence type="ECO:0000256" key="5">
    <source>
        <dbReference type="ARBA" id="ARBA00023065"/>
    </source>
</evidence>